<dbReference type="EMBL" id="SNRY01001607">
    <property type="protein sequence ID" value="KAA6329706.1"/>
    <property type="molecule type" value="Genomic_DNA"/>
</dbReference>
<protein>
    <submittedName>
        <fullName evidence="3">Tyrosine recombinase XerD</fullName>
    </submittedName>
</protein>
<dbReference type="GO" id="GO:0015074">
    <property type="term" value="P:DNA integration"/>
    <property type="evidence" value="ECO:0007669"/>
    <property type="project" value="InterPro"/>
</dbReference>
<evidence type="ECO:0000259" key="2">
    <source>
        <dbReference type="PROSITE" id="PS51898"/>
    </source>
</evidence>
<reference evidence="3" key="1">
    <citation type="submission" date="2019-03" db="EMBL/GenBank/DDBJ databases">
        <title>Single cell metagenomics reveals metabolic interactions within the superorganism composed of flagellate Streblomastix strix and complex community of Bacteroidetes bacteria on its surface.</title>
        <authorList>
            <person name="Treitli S.C."/>
            <person name="Kolisko M."/>
            <person name="Husnik F."/>
            <person name="Keeling P."/>
            <person name="Hampl V."/>
        </authorList>
    </citation>
    <scope>NUCLEOTIDE SEQUENCE</scope>
    <source>
        <strain evidence="3">STM</strain>
    </source>
</reference>
<dbReference type="PANTHER" id="PTHR30349:SF64">
    <property type="entry name" value="PROPHAGE INTEGRASE INTD-RELATED"/>
    <property type="match status" value="1"/>
</dbReference>
<accession>A0A5J4R6X8</accession>
<sequence>MSNYLFNGIYAEHIKQLIALKRNLGYKYITEESILYNFDLFTIMHNVTTPTITQEVADAWMAKRKHEAASTQKGKITPFMQLAFYMCDIGLSNYIPRVPRIKIDYFVPYIYTPDEIQSIFTSCDKLLLKSLKKDSIIIFLPALFRLLYGSGLRVTEAITLLDKDVNLDDNYLIVRDTKNKTDRMMPISKSLSNVLKKYRIYREKLPVKIDKEYFFLSLAGKKCANHNLIYTWFRVILNKAGIAHEGNHHGPRIHDIRHTFSVHALMQMDKNGSDLYCSLSVLSNYLGHSSIASTNSYVRLCNEMYPELIKTVELENLNIFPLLKNDETD</sequence>
<dbReference type="Pfam" id="PF00589">
    <property type="entry name" value="Phage_integrase"/>
    <property type="match status" value="1"/>
</dbReference>
<feature type="domain" description="Tyr recombinase" evidence="2">
    <location>
        <begin position="106"/>
        <end position="310"/>
    </location>
</feature>
<dbReference type="InterPro" id="IPR002104">
    <property type="entry name" value="Integrase_catalytic"/>
</dbReference>
<dbReference type="InterPro" id="IPR013762">
    <property type="entry name" value="Integrase-like_cat_sf"/>
</dbReference>
<evidence type="ECO:0000313" key="3">
    <source>
        <dbReference type="EMBL" id="KAA6329706.1"/>
    </source>
</evidence>
<dbReference type="SUPFAM" id="SSF56349">
    <property type="entry name" value="DNA breaking-rejoining enzymes"/>
    <property type="match status" value="1"/>
</dbReference>
<organism evidence="3">
    <name type="scientific">termite gut metagenome</name>
    <dbReference type="NCBI Taxonomy" id="433724"/>
    <lineage>
        <taxon>unclassified sequences</taxon>
        <taxon>metagenomes</taxon>
        <taxon>organismal metagenomes</taxon>
    </lineage>
</organism>
<dbReference type="GO" id="GO:0006310">
    <property type="term" value="P:DNA recombination"/>
    <property type="evidence" value="ECO:0007669"/>
    <property type="project" value="UniProtKB-KW"/>
</dbReference>
<dbReference type="GO" id="GO:0003677">
    <property type="term" value="F:DNA binding"/>
    <property type="evidence" value="ECO:0007669"/>
    <property type="project" value="InterPro"/>
</dbReference>
<dbReference type="AlphaFoldDB" id="A0A5J4R6X8"/>
<dbReference type="PROSITE" id="PS51898">
    <property type="entry name" value="TYR_RECOMBINASE"/>
    <property type="match status" value="1"/>
</dbReference>
<comment type="caution">
    <text evidence="3">The sequence shown here is derived from an EMBL/GenBank/DDBJ whole genome shotgun (WGS) entry which is preliminary data.</text>
</comment>
<dbReference type="Gene3D" id="1.10.443.10">
    <property type="entry name" value="Intergrase catalytic core"/>
    <property type="match status" value="1"/>
</dbReference>
<dbReference type="PANTHER" id="PTHR30349">
    <property type="entry name" value="PHAGE INTEGRASE-RELATED"/>
    <property type="match status" value="1"/>
</dbReference>
<keyword evidence="1" id="KW-0233">DNA recombination</keyword>
<dbReference type="InterPro" id="IPR011010">
    <property type="entry name" value="DNA_brk_join_enz"/>
</dbReference>
<name>A0A5J4R6X8_9ZZZZ</name>
<evidence type="ECO:0000256" key="1">
    <source>
        <dbReference type="ARBA" id="ARBA00023172"/>
    </source>
</evidence>
<proteinExistence type="predicted"/>
<gene>
    <name evidence="3" type="ORF">EZS27_021514</name>
</gene>
<dbReference type="InterPro" id="IPR050090">
    <property type="entry name" value="Tyrosine_recombinase_XerCD"/>
</dbReference>